<comment type="function">
    <text evidence="7 8">Presumably involved in the processing and regular turnover of intracellular proteins. Catalyzes the removal of unsubstituted N-terminal amino acids from various peptides.</text>
</comment>
<dbReference type="EMBL" id="CP033897">
    <property type="protein sequence ID" value="AZA11807.1"/>
    <property type="molecule type" value="Genomic_DNA"/>
</dbReference>
<dbReference type="SUPFAM" id="SSF53187">
    <property type="entry name" value="Zn-dependent exopeptidases"/>
    <property type="match status" value="1"/>
</dbReference>
<evidence type="ECO:0000256" key="5">
    <source>
        <dbReference type="ARBA" id="ARBA00022670"/>
    </source>
</evidence>
<dbReference type="NCBIfam" id="NF002073">
    <property type="entry name" value="PRK00913.1-2"/>
    <property type="match status" value="1"/>
</dbReference>
<keyword evidence="6 8" id="KW-0378">Hydrolase</keyword>
<proteinExistence type="inferred from homology"/>
<dbReference type="InterPro" id="IPR043472">
    <property type="entry name" value="Macro_dom-like"/>
</dbReference>
<dbReference type="InterPro" id="IPR023042">
    <property type="entry name" value="Peptidase_M17_leu_NH2_pept"/>
</dbReference>
<dbReference type="EC" id="3.4.11.1" evidence="8"/>
<dbReference type="InterPro" id="IPR011356">
    <property type="entry name" value="Leucine_aapep/pepB"/>
</dbReference>
<dbReference type="PRINTS" id="PR00481">
    <property type="entry name" value="LAMNOPPTDASE"/>
</dbReference>
<keyword evidence="8" id="KW-0464">Manganese</keyword>
<feature type="binding site" evidence="8">
    <location>
        <position position="344"/>
    </location>
    <ligand>
        <name>Mn(2+)</name>
        <dbReference type="ChEBI" id="CHEBI:29035"/>
        <label>1</label>
    </ligand>
</feature>
<feature type="active site" evidence="8">
    <location>
        <position position="348"/>
    </location>
</feature>
<keyword evidence="8" id="KW-0479">Metal-binding</keyword>
<feature type="binding site" evidence="8">
    <location>
        <position position="346"/>
    </location>
    <ligand>
        <name>Mn(2+)</name>
        <dbReference type="ChEBI" id="CHEBI:29035"/>
        <label>1</label>
    </ligand>
</feature>
<comment type="cofactor">
    <cofactor evidence="8">
        <name>Mn(2+)</name>
        <dbReference type="ChEBI" id="CHEBI:29035"/>
    </cofactor>
    <text evidence="8">Binds 2 manganese ions per subunit.</text>
</comment>
<feature type="binding site" evidence="8">
    <location>
        <position position="346"/>
    </location>
    <ligand>
        <name>Mn(2+)</name>
        <dbReference type="ChEBI" id="CHEBI:29035"/>
        <label>2</label>
    </ligand>
</feature>
<dbReference type="HAMAP" id="MF_00181">
    <property type="entry name" value="Cytosol_peptidase_M17"/>
    <property type="match status" value="1"/>
</dbReference>
<dbReference type="Proteomes" id="UP000271587">
    <property type="component" value="Chromosome"/>
</dbReference>
<dbReference type="Pfam" id="PF00883">
    <property type="entry name" value="Peptidase_M17"/>
    <property type="match status" value="1"/>
</dbReference>
<sequence length="495" mass="52511">MTISTNLPSSGSHTRAEFAEKLPDHSHALIVALFSSEDLLELAGTEKLQREHSDALLRSFQVLGAEGKHGQLTRVPAPEGVSADFVLGVGLGEAEELNDEQLRRACGQAARSLSGVSSAAVTFGNFGMQAVVEGFLLGAYNFRGIRSKESGKTPVGTVSFVGAEEDQKEFERGVINAESVMLARDLVNTASSHLYPESYADELVTLAETYDLEVEVLDYEQLRQKGFGGIVAVGGGSIRKPRLVRLRWSPEHAKKRVALVGKGITFDTGGISIKPGASMDDMISDMGGSAAVVGTIVGAARLQLPVEVTATIPLAENMPGGGAYRPGDVITHYGGLTSEILNTDAEGRLVLADAIARASEDEPDYLIEVATLTGAQLVALGSRTAGVMGSDDFRDFMADKGNEVGENAWAMPMPEEMGEAIKSPVADLQNIARDRFGGMMVAAWYLSNFVGEGVEWVHFDIAGPAYASSAYGYTPKRGTGAPVRTFLAGLEHLAQ</sequence>
<evidence type="ECO:0000256" key="7">
    <source>
        <dbReference type="ARBA" id="ARBA00049972"/>
    </source>
</evidence>
<dbReference type="GO" id="GO:0070006">
    <property type="term" value="F:metalloaminopeptidase activity"/>
    <property type="evidence" value="ECO:0007669"/>
    <property type="project" value="InterPro"/>
</dbReference>
<dbReference type="CDD" id="cd00433">
    <property type="entry name" value="Peptidase_M17"/>
    <property type="match status" value="1"/>
</dbReference>
<dbReference type="EC" id="3.4.11.10" evidence="8"/>
<organism evidence="10 11">
    <name type="scientific">Corynebacterium gerontici</name>
    <dbReference type="NCBI Taxonomy" id="2079234"/>
    <lineage>
        <taxon>Bacteria</taxon>
        <taxon>Bacillati</taxon>
        <taxon>Actinomycetota</taxon>
        <taxon>Actinomycetes</taxon>
        <taxon>Mycobacteriales</taxon>
        <taxon>Corynebacteriaceae</taxon>
        <taxon>Corynebacterium</taxon>
    </lineage>
</organism>
<dbReference type="GO" id="GO:0005737">
    <property type="term" value="C:cytoplasm"/>
    <property type="evidence" value="ECO:0007669"/>
    <property type="project" value="UniProtKB-SubCell"/>
</dbReference>
<protein>
    <recommendedName>
        <fullName evidence="8">Probable cytosol aminopeptidase</fullName>
        <ecNumber evidence="8">3.4.11.1</ecNumber>
    </recommendedName>
    <alternativeName>
        <fullName evidence="8">Leucine aminopeptidase</fullName>
        <shortName evidence="8">LAP</shortName>
        <ecNumber evidence="8">3.4.11.10</ecNumber>
    </alternativeName>
    <alternativeName>
        <fullName evidence="8">Leucyl aminopeptidase</fullName>
    </alternativeName>
</protein>
<name>A0A3G6J1F4_9CORY</name>
<evidence type="ECO:0000256" key="8">
    <source>
        <dbReference type="HAMAP-Rule" id="MF_00181"/>
    </source>
</evidence>
<dbReference type="Gene3D" id="3.40.630.10">
    <property type="entry name" value="Zn peptidases"/>
    <property type="match status" value="1"/>
</dbReference>
<dbReference type="InterPro" id="IPR008283">
    <property type="entry name" value="Peptidase_M17_N"/>
</dbReference>
<dbReference type="PROSITE" id="PS00631">
    <property type="entry name" value="CYTOSOL_AP"/>
    <property type="match status" value="1"/>
</dbReference>
<keyword evidence="11" id="KW-1185">Reference proteome</keyword>
<feature type="active site" evidence="8">
    <location>
        <position position="274"/>
    </location>
</feature>
<feature type="binding site" evidence="8">
    <location>
        <position position="267"/>
    </location>
    <ligand>
        <name>Mn(2+)</name>
        <dbReference type="ChEBI" id="CHEBI:29035"/>
        <label>2</label>
    </ligand>
</feature>
<evidence type="ECO:0000259" key="9">
    <source>
        <dbReference type="PROSITE" id="PS00631"/>
    </source>
</evidence>
<keyword evidence="4 8" id="KW-0031">Aminopeptidase</keyword>
<comment type="similarity">
    <text evidence="3 8">Belongs to the peptidase M17 family.</text>
</comment>
<evidence type="ECO:0000256" key="4">
    <source>
        <dbReference type="ARBA" id="ARBA00022438"/>
    </source>
</evidence>
<dbReference type="PANTHER" id="PTHR11963">
    <property type="entry name" value="LEUCINE AMINOPEPTIDASE-RELATED"/>
    <property type="match status" value="1"/>
</dbReference>
<gene>
    <name evidence="8 10" type="primary">pepA</name>
    <name evidence="10" type="ORF">CGERO_07535</name>
</gene>
<evidence type="ECO:0000256" key="6">
    <source>
        <dbReference type="ARBA" id="ARBA00022801"/>
    </source>
</evidence>
<comment type="subcellular location">
    <subcellularLocation>
        <location evidence="8">Cytoplasm</location>
    </subcellularLocation>
</comment>
<dbReference type="RefSeq" id="WP_123934687.1">
    <property type="nucleotide sequence ID" value="NZ_CP033897.1"/>
</dbReference>
<dbReference type="SUPFAM" id="SSF52949">
    <property type="entry name" value="Macro domain-like"/>
    <property type="match status" value="1"/>
</dbReference>
<evidence type="ECO:0000256" key="3">
    <source>
        <dbReference type="ARBA" id="ARBA00009528"/>
    </source>
</evidence>
<comment type="catalytic activity">
    <reaction evidence="1 8">
        <text>Release of an N-terminal amino acid, Xaa-|-Yaa-, in which Xaa is preferably Leu, but may be other amino acids including Pro although not Arg or Lys, and Yaa may be Pro. Amino acid amides and methyl esters are also readily hydrolyzed, but rates on arylamides are exceedingly low.</text>
        <dbReference type="EC" id="3.4.11.1"/>
    </reaction>
</comment>
<feature type="domain" description="Cytosol aminopeptidase" evidence="9">
    <location>
        <begin position="342"/>
        <end position="349"/>
    </location>
</feature>
<dbReference type="GO" id="GO:0006508">
    <property type="term" value="P:proteolysis"/>
    <property type="evidence" value="ECO:0007669"/>
    <property type="project" value="UniProtKB-KW"/>
</dbReference>
<evidence type="ECO:0000313" key="11">
    <source>
        <dbReference type="Proteomes" id="UP000271587"/>
    </source>
</evidence>
<feature type="binding site" evidence="8">
    <location>
        <position position="262"/>
    </location>
    <ligand>
        <name>Mn(2+)</name>
        <dbReference type="ChEBI" id="CHEBI:29035"/>
        <label>2</label>
    </ligand>
</feature>
<dbReference type="PANTHER" id="PTHR11963:SF23">
    <property type="entry name" value="CYTOSOL AMINOPEPTIDASE"/>
    <property type="match status" value="1"/>
</dbReference>
<keyword evidence="8" id="KW-0963">Cytoplasm</keyword>
<dbReference type="Pfam" id="PF02789">
    <property type="entry name" value="Peptidase_M17_N"/>
    <property type="match status" value="1"/>
</dbReference>
<keyword evidence="5 8" id="KW-0645">Protease</keyword>
<reference evidence="10 11" key="1">
    <citation type="submission" date="2018-11" db="EMBL/GenBank/DDBJ databases">
        <authorList>
            <person name="Kleinhagauer T."/>
            <person name="Glaeser S.P."/>
            <person name="Spergser J."/>
            <person name="Ruckert C."/>
            <person name="Kaempfer P."/>
            <person name="Busse H.-J."/>
        </authorList>
    </citation>
    <scope>NUCLEOTIDE SEQUENCE [LARGE SCALE GENOMIC DNA]</scope>
    <source>
        <strain evidence="10 11">W8</strain>
    </source>
</reference>
<dbReference type="InterPro" id="IPR000819">
    <property type="entry name" value="Peptidase_M17_C"/>
</dbReference>
<evidence type="ECO:0000313" key="10">
    <source>
        <dbReference type="EMBL" id="AZA11807.1"/>
    </source>
</evidence>
<dbReference type="OrthoDB" id="9809354at2"/>
<feature type="binding site" evidence="8">
    <location>
        <position position="267"/>
    </location>
    <ligand>
        <name>Mn(2+)</name>
        <dbReference type="ChEBI" id="CHEBI:29035"/>
        <label>1</label>
    </ligand>
</feature>
<dbReference type="AlphaFoldDB" id="A0A3G6J1F4"/>
<feature type="binding site" evidence="8">
    <location>
        <position position="285"/>
    </location>
    <ligand>
        <name>Mn(2+)</name>
        <dbReference type="ChEBI" id="CHEBI:29035"/>
        <label>2</label>
    </ligand>
</feature>
<evidence type="ECO:0000256" key="1">
    <source>
        <dbReference type="ARBA" id="ARBA00000135"/>
    </source>
</evidence>
<evidence type="ECO:0000256" key="2">
    <source>
        <dbReference type="ARBA" id="ARBA00000967"/>
    </source>
</evidence>
<dbReference type="KEGG" id="cgk:CGERO_07535"/>
<dbReference type="Gene3D" id="3.40.220.10">
    <property type="entry name" value="Leucine Aminopeptidase, subunit E, domain 1"/>
    <property type="match status" value="1"/>
</dbReference>
<comment type="catalytic activity">
    <reaction evidence="2 8">
        <text>Release of an N-terminal amino acid, preferentially leucine, but not glutamic or aspartic acids.</text>
        <dbReference type="EC" id="3.4.11.10"/>
    </reaction>
</comment>
<accession>A0A3G6J1F4</accession>
<dbReference type="GO" id="GO:0030145">
    <property type="term" value="F:manganese ion binding"/>
    <property type="evidence" value="ECO:0007669"/>
    <property type="project" value="UniProtKB-UniRule"/>
</dbReference>